<feature type="compositionally biased region" description="Low complexity" evidence="1">
    <location>
        <begin position="300"/>
        <end position="314"/>
    </location>
</feature>
<evidence type="ECO:0000256" key="2">
    <source>
        <dbReference type="SAM" id="Phobius"/>
    </source>
</evidence>
<proteinExistence type="predicted"/>
<evidence type="ECO:0000256" key="1">
    <source>
        <dbReference type="SAM" id="MobiDB-lite"/>
    </source>
</evidence>
<dbReference type="Proteomes" id="UP000013569">
    <property type="component" value="Unassembled WGS sequence"/>
</dbReference>
<feature type="compositionally biased region" description="Basic and acidic residues" evidence="1">
    <location>
        <begin position="273"/>
        <end position="283"/>
    </location>
</feature>
<feature type="transmembrane region" description="Helical" evidence="2">
    <location>
        <begin position="144"/>
        <end position="165"/>
    </location>
</feature>
<dbReference type="Gene3D" id="6.10.250.1300">
    <property type="match status" value="1"/>
</dbReference>
<dbReference type="InterPro" id="IPR031928">
    <property type="entry name" value="RsdA_SigD-bd"/>
</dbReference>
<evidence type="ECO:0000259" key="3">
    <source>
        <dbReference type="Pfam" id="PF16751"/>
    </source>
</evidence>
<dbReference type="PATRIC" id="fig|1316928.3.peg.1423"/>
<dbReference type="OrthoDB" id="5191711at2"/>
<organism evidence="4 5">
    <name type="scientific">Gordonia terrae C-6</name>
    <dbReference type="NCBI Taxonomy" id="1316928"/>
    <lineage>
        <taxon>Bacteria</taxon>
        <taxon>Bacillati</taxon>
        <taxon>Actinomycetota</taxon>
        <taxon>Actinomycetes</taxon>
        <taxon>Mycobacteriales</taxon>
        <taxon>Gordoniaceae</taxon>
        <taxon>Gordonia</taxon>
    </lineage>
</organism>
<feature type="region of interest" description="Disordered" evidence="1">
    <location>
        <begin position="250"/>
        <end position="360"/>
    </location>
</feature>
<name>R7YC09_9ACTN</name>
<keyword evidence="2" id="KW-0472">Membrane</keyword>
<accession>R7YC09</accession>
<dbReference type="RefSeq" id="WP_010841868.1">
    <property type="nucleotide sequence ID" value="NZ_AQPW01000005.1"/>
</dbReference>
<gene>
    <name evidence="4" type="ORF">GTC6_07079</name>
</gene>
<keyword evidence="2" id="KW-1133">Transmembrane helix</keyword>
<dbReference type="AlphaFoldDB" id="R7YC09"/>
<feature type="region of interest" description="Disordered" evidence="1">
    <location>
        <begin position="1"/>
        <end position="61"/>
    </location>
</feature>
<reference evidence="4 5" key="1">
    <citation type="journal article" date="2013" name="Genome Announc.">
        <title>Draft Genome Sequence of a Benzothiophene-Desulfurizing Bacterium, Gordona terrae Strain C-6.</title>
        <authorList>
            <person name="Wang W."/>
            <person name="Ma T."/>
            <person name="Ren Y."/>
            <person name="Li G."/>
        </authorList>
    </citation>
    <scope>NUCLEOTIDE SEQUENCE [LARGE SCALE GENOMIC DNA]</scope>
    <source>
        <strain evidence="4 5">C-6</strain>
    </source>
</reference>
<evidence type="ECO:0000313" key="5">
    <source>
        <dbReference type="Proteomes" id="UP000013569"/>
    </source>
</evidence>
<protein>
    <recommendedName>
        <fullName evidence="3">Anti-sigma-D factor RsdA sigma factor binding region domain-containing protein</fullName>
    </recommendedName>
</protein>
<dbReference type="EMBL" id="AQPW01000005">
    <property type="protein sequence ID" value="EON33558.1"/>
    <property type="molecule type" value="Genomic_DNA"/>
</dbReference>
<feature type="domain" description="Anti-sigma-D factor RsdA sigma factor binding region" evidence="3">
    <location>
        <begin position="70"/>
        <end position="115"/>
    </location>
</feature>
<comment type="caution">
    <text evidence="4">The sequence shown here is derived from an EMBL/GenBank/DDBJ whole genome shotgun (WGS) entry which is preliminary data.</text>
</comment>
<evidence type="ECO:0000313" key="4">
    <source>
        <dbReference type="EMBL" id="EON33558.1"/>
    </source>
</evidence>
<keyword evidence="2" id="KW-0812">Transmembrane</keyword>
<sequence>MSGQSDWRRRRVVGGDQPNRPGQPPVHRRAPGSSGPAPTGPGPLDPVPSGANPAFDPAAHDFSAADDSLDLSEVNFDENFLDALTRDVPVPTRDAAEYQLAEMLSGWKSEIMSTPEPELVSVDDVERAIGTTERASRGRRMVRHLRVVSGAAAIVIVAAAGLTVLSEGSQPGDPLWGIKEVVFSEAASQTQAAHDVRTNLERAEAAIAAGDPVAAASLLAEAKDRMGPMGDNEMRDEMTDWMNRIRAGAGLPTEVTDPTTPGGAEQPATTEPTRPDLTSREDDPSAPGESTPPGGGSDDPTAPSEETSEPEVPSSAPPSSGPAQPSAPSSSTKVTRFPAEIPGIPWTPPPGVDASGRPIG</sequence>
<dbReference type="Pfam" id="PF16751">
    <property type="entry name" value="RsdA_SigD_bd"/>
    <property type="match status" value="1"/>
</dbReference>
<feature type="compositionally biased region" description="Low complexity" evidence="1">
    <location>
        <begin position="321"/>
        <end position="332"/>
    </location>
</feature>